<organism evidence="1 2">
    <name type="scientific">Adhaeribacter radiodurans</name>
    <dbReference type="NCBI Taxonomy" id="2745197"/>
    <lineage>
        <taxon>Bacteria</taxon>
        <taxon>Pseudomonadati</taxon>
        <taxon>Bacteroidota</taxon>
        <taxon>Cytophagia</taxon>
        <taxon>Cytophagales</taxon>
        <taxon>Hymenobacteraceae</taxon>
        <taxon>Adhaeribacter</taxon>
    </lineage>
</organism>
<protein>
    <submittedName>
        <fullName evidence="1">Uncharacterized protein</fullName>
    </submittedName>
</protein>
<gene>
    <name evidence="1" type="ORF">HUW48_12340</name>
</gene>
<name>A0A7L7L896_9BACT</name>
<sequence>MEESSMRALGKLDKLIHESMMKLWQGADPELRAYCSPPSLLIKQSSDKTVKDLANSISNYLKFKEVGDWYPDISQTYYNDQTGTIISSNLNPDRAVILVNYNYIFEDEPSLFVEVTITKNELYEAGEILNRKPREINEDKWLYYVAKDFQSFYEWFEQTIKRMDDNGEIFYE</sequence>
<proteinExistence type="predicted"/>
<accession>A0A7L7L896</accession>
<reference evidence="1 2" key="2">
    <citation type="submission" date="2020-08" db="EMBL/GenBank/DDBJ databases">
        <title>Adhaeribacter dokdonensis sp. nov., isolated from the rhizosphere of Elymus tsukushiensis, a plant native to the Dokdo Islands, Republic of Korea.</title>
        <authorList>
            <person name="Ghim S.Y."/>
        </authorList>
    </citation>
    <scope>NUCLEOTIDE SEQUENCE [LARGE SCALE GENOMIC DNA]</scope>
    <source>
        <strain evidence="1 2">KUDC8001</strain>
    </source>
</reference>
<dbReference type="KEGG" id="add:HUW48_12340"/>
<dbReference type="AlphaFoldDB" id="A0A7L7L896"/>
<dbReference type="RefSeq" id="WP_182415957.1">
    <property type="nucleotide sequence ID" value="NZ_CP055153.1"/>
</dbReference>
<evidence type="ECO:0000313" key="1">
    <source>
        <dbReference type="EMBL" id="QMU28775.1"/>
    </source>
</evidence>
<dbReference type="EMBL" id="CP055153">
    <property type="protein sequence ID" value="QMU28775.1"/>
    <property type="molecule type" value="Genomic_DNA"/>
</dbReference>
<keyword evidence="2" id="KW-1185">Reference proteome</keyword>
<reference evidence="1 2" key="1">
    <citation type="submission" date="2020-06" db="EMBL/GenBank/DDBJ databases">
        <authorList>
            <person name="Hwang Y.J."/>
        </authorList>
    </citation>
    <scope>NUCLEOTIDE SEQUENCE [LARGE SCALE GENOMIC DNA]</scope>
    <source>
        <strain evidence="1 2">KUDC8001</strain>
    </source>
</reference>
<dbReference type="Proteomes" id="UP000514509">
    <property type="component" value="Chromosome"/>
</dbReference>
<evidence type="ECO:0000313" key="2">
    <source>
        <dbReference type="Proteomes" id="UP000514509"/>
    </source>
</evidence>